<dbReference type="PANTHER" id="PTHR28008">
    <property type="entry name" value="DOMAIN PROTEIN, PUTATIVE (AFU_ORTHOLOGUE AFUA_3G10980)-RELATED"/>
    <property type="match status" value="1"/>
</dbReference>
<keyword evidence="1" id="KW-0472">Membrane</keyword>
<feature type="transmembrane region" description="Helical" evidence="1">
    <location>
        <begin position="7"/>
        <end position="24"/>
    </location>
</feature>
<protein>
    <submittedName>
        <fullName evidence="2">VanZ family protein</fullName>
    </submittedName>
</protein>
<keyword evidence="1" id="KW-1133">Transmembrane helix</keyword>
<evidence type="ECO:0000313" key="2">
    <source>
        <dbReference type="EMBL" id="MBD1429110.1"/>
    </source>
</evidence>
<feature type="transmembrane region" description="Helical" evidence="1">
    <location>
        <begin position="103"/>
        <end position="123"/>
    </location>
</feature>
<dbReference type="NCBIfam" id="NF037970">
    <property type="entry name" value="vanZ_1"/>
    <property type="match status" value="1"/>
</dbReference>
<organism evidence="2 3">
    <name type="scientific">Sphingobacterium litopenaei</name>
    <dbReference type="NCBI Taxonomy" id="2763500"/>
    <lineage>
        <taxon>Bacteria</taxon>
        <taxon>Pseudomonadati</taxon>
        <taxon>Bacteroidota</taxon>
        <taxon>Sphingobacteriia</taxon>
        <taxon>Sphingobacteriales</taxon>
        <taxon>Sphingobacteriaceae</taxon>
        <taxon>Sphingobacterium</taxon>
    </lineage>
</organism>
<evidence type="ECO:0000313" key="3">
    <source>
        <dbReference type="Proteomes" id="UP000651271"/>
    </source>
</evidence>
<comment type="caution">
    <text evidence="2">The sequence shown here is derived from an EMBL/GenBank/DDBJ whole genome shotgun (WGS) entry which is preliminary data.</text>
</comment>
<gene>
    <name evidence="2" type="primary">vanZ</name>
    <name evidence="2" type="ORF">H8B04_05940</name>
</gene>
<dbReference type="PANTHER" id="PTHR28008:SF1">
    <property type="entry name" value="DOMAIN PROTEIN, PUTATIVE (AFU_ORTHOLOGUE AFUA_3G10980)-RELATED"/>
    <property type="match status" value="1"/>
</dbReference>
<keyword evidence="3" id="KW-1185">Reference proteome</keyword>
<accession>A0ABR7YCV3</accession>
<proteinExistence type="predicted"/>
<feature type="transmembrane region" description="Helical" evidence="1">
    <location>
        <begin position="36"/>
        <end position="58"/>
    </location>
</feature>
<dbReference type="EMBL" id="JACOIJ010000008">
    <property type="protein sequence ID" value="MBD1429110.1"/>
    <property type="molecule type" value="Genomic_DNA"/>
</dbReference>
<name>A0ABR7YCV3_9SPHI</name>
<reference evidence="2 3" key="1">
    <citation type="submission" date="2020-08" db="EMBL/GenBank/DDBJ databases">
        <title>Sphingobacterium sp. DN04309 isolated from aquaculture water.</title>
        <authorList>
            <person name="Zhang M."/>
        </authorList>
    </citation>
    <scope>NUCLEOTIDE SEQUENCE [LARGE SCALE GENOMIC DNA]</scope>
    <source>
        <strain evidence="2 3">DN04309</strain>
    </source>
</reference>
<evidence type="ECO:0000256" key="1">
    <source>
        <dbReference type="SAM" id="Phobius"/>
    </source>
</evidence>
<keyword evidence="1" id="KW-0812">Transmembrane</keyword>
<dbReference type="Proteomes" id="UP000651271">
    <property type="component" value="Unassembled WGS sequence"/>
</dbReference>
<feature type="transmembrane region" description="Helical" evidence="1">
    <location>
        <begin position="70"/>
        <end position="88"/>
    </location>
</feature>
<sequence>MKYFFSYIWAIVWGIIMLTLLLLPPNELPDVRKYELFAGIDKVVHMGIFFVLAILLYWESAMKSKWKGNMWIIVSKVVISTVIFALFTEEAQKHVSSRTADLYDIYADCIGIGMATFSFLLLYRGNKAKKNEEIYTN</sequence>